<evidence type="ECO:0000313" key="4">
    <source>
        <dbReference type="Proteomes" id="UP000286045"/>
    </source>
</evidence>
<feature type="region of interest" description="Disordered" evidence="1">
    <location>
        <begin position="790"/>
        <end position="814"/>
    </location>
</feature>
<feature type="compositionally biased region" description="Acidic residues" evidence="1">
    <location>
        <begin position="432"/>
        <end position="444"/>
    </location>
</feature>
<protein>
    <recommendedName>
        <fullName evidence="2">DUF7357 domain-containing protein</fullName>
    </recommendedName>
</protein>
<feature type="compositionally biased region" description="Low complexity" evidence="1">
    <location>
        <begin position="1320"/>
        <end position="1340"/>
    </location>
</feature>
<dbReference type="InterPro" id="IPR055781">
    <property type="entry name" value="DUF7357"/>
</dbReference>
<feature type="compositionally biased region" description="Low complexity" evidence="1">
    <location>
        <begin position="1242"/>
        <end position="1258"/>
    </location>
</feature>
<feature type="compositionally biased region" description="Acidic residues" evidence="1">
    <location>
        <begin position="212"/>
        <end position="241"/>
    </location>
</feature>
<dbReference type="Proteomes" id="UP000286045">
    <property type="component" value="Unassembled WGS sequence"/>
</dbReference>
<accession>A0A439DHV9</accession>
<feature type="compositionally biased region" description="Polar residues" evidence="1">
    <location>
        <begin position="1429"/>
        <end position="1441"/>
    </location>
</feature>
<feature type="region of interest" description="Disordered" evidence="1">
    <location>
        <begin position="857"/>
        <end position="908"/>
    </location>
</feature>
<feature type="compositionally biased region" description="Acidic residues" evidence="1">
    <location>
        <begin position="186"/>
        <end position="198"/>
    </location>
</feature>
<gene>
    <name evidence="3" type="ORF">EKO27_g1110</name>
</gene>
<sequence length="1488" mass="161219">MRLRLVVRRNGLPELRLMWHVHLDSNPTIAKLLEQLNDQVPLESDHWGLEDYVVELHDGDGTDFECLHYQLVRTVLKPDDRVFIRALDHDDHRRRRISGRHQISSDGRHLIDGVPFGRPHLRTTTGRPNIYIPPPKRARLTYSQQDSNDFNRDTEAEASSPVLLLTNGEPYGNKRAATGGFGNLDSDADDTDFMDDGAEPSSPRSSGSELHGDEDEGEDNTDDEIGDESGEDDEDEDEDLDQEVRDLAIENAALEGHDPPTAPVMNLNTLDKLTALRAAFPTAPIDLCEKVLAASKGDLKTTYSVLSEAFNAEMSRAAIITWKPGVSHPGVDLEPSRAPAKPISTWGTASRPSTRKRKLKEQSSGVDSDHDEDGADNNSLWQKYDHAGFPPGTITSGKGLAHMAAISGSFGNSKTNGNSETTSTTLKAPTEEPIEQDDNDDDDATSSSGSSSGSSTSTDESEDASDEDSSSGNLSSQPSSSDSPDSDSESSDDSVEKPKRTAKSNQHASSSSTSGSDTSDGDSDGESDSGPEELSFRGTSLAATNKESNVSSGSSDDTSDSESTEADSSSSEEEEGDSDDAANRQVLDAKKTTTVQAPVQPHPSLKPTRASLAPIPVPPGAGMERTKRRNARRRAAKLTKRKMQESHVDDTDAAATEPVQAGTGNGDTINNEAALFEAKRKALLDAIATGGIEVGPSGETTLDHGFVETDRVKRKRTKEGDTSLSHAGDEAAVRMANEKPGDGQEESANQKKRRVDLGAGRRLVFGALGLRNPKNKEDEDRLRDKLQTDAQLHATRQPSSQPRPSKDELVSIDDEQDPDAWKLKINYRAVECCHDNIELSQAPFPFQQRWDPQQQNYPAFKRNKRGGQGKRAQRDQSHYYDDRSSGKKRKRYESYGSADDGYDDTYDKEQDTTIGADVTLNYDDIESQGGDHSHDMVNETSQTTDFDDLPSIPKDVSALPILRPGEAQVGMIDDDDTALAVCLAKRDRYLDENEKRYDYRTGQRIYDRFEAPDLDEEGEEDDHADTGVDEGYRYVPWAEMNDPRILQQPLDPTIELKPNAKCITSVETDETTTAMENQTKPTVPLVSGQQESDPVASPTKPTDPKRVPTTNEESSPVGDAPKSDGVPEGGLGGSGVEPYVKAASNSTPYQAEQNQPATDLATSDTSQISSPSRQLHETASQAMSSNSPIRNWAPASSVELGESPRPHSSSPTPLPATSPSQLHLEEEFGADIMTGTPKAVLPQAAIPSSSSSIRSGRQPDYAMNADSHGLDPFDATDDLDRQSYDSEDNTPQPARSSLTPLATHRPVTPGSNEQGGGDKATGSSPLATPTSGSLSSLSSLWCTAVTSHSTQSPSRARASSIISKPSGPRFSQDAKYEEAMRKLDEQLDATPSPAPASSSLEVKREYSTQVPARTLEAISPPPKRRFTLPPNTQVVELSSDSEPAYSEDYADDEIDGTYTPDANGLPKGAGWVKKGRDNRHRKARKSAV</sequence>
<evidence type="ECO:0000259" key="2">
    <source>
        <dbReference type="Pfam" id="PF24054"/>
    </source>
</evidence>
<feature type="compositionally biased region" description="Acidic residues" evidence="1">
    <location>
        <begin position="519"/>
        <end position="531"/>
    </location>
</feature>
<feature type="compositionally biased region" description="Acidic residues" evidence="1">
    <location>
        <begin position="459"/>
        <end position="469"/>
    </location>
</feature>
<feature type="compositionally biased region" description="Polar residues" evidence="1">
    <location>
        <begin position="409"/>
        <end position="427"/>
    </location>
</feature>
<feature type="region of interest" description="Disordered" evidence="1">
    <location>
        <begin position="409"/>
        <end position="668"/>
    </location>
</feature>
<reference evidence="3 4" key="1">
    <citation type="submission" date="2018-12" db="EMBL/GenBank/DDBJ databases">
        <title>Draft genome sequence of Xylaria grammica IHI A82.</title>
        <authorList>
            <person name="Buettner E."/>
            <person name="Kellner H."/>
        </authorList>
    </citation>
    <scope>NUCLEOTIDE SEQUENCE [LARGE SCALE GENOMIC DNA]</scope>
    <source>
        <strain evidence="3 4">IHI A82</strain>
    </source>
</reference>
<feature type="compositionally biased region" description="Polar residues" evidence="1">
    <location>
        <begin position="1143"/>
        <end position="1189"/>
    </location>
</feature>
<evidence type="ECO:0000256" key="1">
    <source>
        <dbReference type="SAM" id="MobiDB-lite"/>
    </source>
</evidence>
<feature type="compositionally biased region" description="Basic residues" evidence="1">
    <location>
        <begin position="1476"/>
        <end position="1488"/>
    </location>
</feature>
<feature type="compositionally biased region" description="Basic and acidic residues" evidence="1">
    <location>
        <begin position="1372"/>
        <end position="1385"/>
    </location>
</feature>
<proteinExistence type="predicted"/>
<keyword evidence="4" id="KW-1185">Reference proteome</keyword>
<feature type="compositionally biased region" description="Polar residues" evidence="1">
    <location>
        <begin position="790"/>
        <end position="803"/>
    </location>
</feature>
<dbReference type="STRING" id="363999.A0A439DHV9"/>
<feature type="compositionally biased region" description="Low complexity" evidence="1">
    <location>
        <begin position="1352"/>
        <end position="1366"/>
    </location>
</feature>
<feature type="region of interest" description="Disordered" evidence="1">
    <location>
        <begin position="691"/>
        <end position="756"/>
    </location>
</feature>
<feature type="domain" description="DUF7357" evidence="2">
    <location>
        <begin position="1"/>
        <end position="134"/>
    </location>
</feature>
<feature type="region of interest" description="Disordered" evidence="1">
    <location>
        <begin position="1069"/>
        <end position="1488"/>
    </location>
</feature>
<feature type="region of interest" description="Disordered" evidence="1">
    <location>
        <begin position="327"/>
        <end position="388"/>
    </location>
</feature>
<dbReference type="EMBL" id="RYZI01000016">
    <property type="protein sequence ID" value="RWA13986.1"/>
    <property type="molecule type" value="Genomic_DNA"/>
</dbReference>
<feature type="compositionally biased region" description="Low complexity" evidence="1">
    <location>
        <begin position="1389"/>
        <end position="1399"/>
    </location>
</feature>
<name>A0A439DHV9_9PEZI</name>
<feature type="region of interest" description="Disordered" evidence="1">
    <location>
        <begin position="108"/>
        <end position="241"/>
    </location>
</feature>
<evidence type="ECO:0000313" key="3">
    <source>
        <dbReference type="EMBL" id="RWA13986.1"/>
    </source>
</evidence>
<feature type="compositionally biased region" description="Low complexity" evidence="1">
    <location>
        <begin position="445"/>
        <end position="458"/>
    </location>
</feature>
<feature type="compositionally biased region" description="Acidic residues" evidence="1">
    <location>
        <begin position="557"/>
        <end position="580"/>
    </location>
</feature>
<feature type="compositionally biased region" description="Polar residues" evidence="1">
    <location>
        <begin position="1289"/>
        <end position="1300"/>
    </location>
</feature>
<feature type="compositionally biased region" description="Polar residues" evidence="1">
    <location>
        <begin position="1071"/>
        <end position="1092"/>
    </location>
</feature>
<feature type="compositionally biased region" description="Low complexity" evidence="1">
    <location>
        <begin position="1206"/>
        <end position="1220"/>
    </location>
</feature>
<feature type="compositionally biased region" description="Low complexity" evidence="1">
    <location>
        <begin position="509"/>
        <end position="518"/>
    </location>
</feature>
<feature type="compositionally biased region" description="Acidic residues" evidence="1">
    <location>
        <begin position="484"/>
        <end position="493"/>
    </location>
</feature>
<feature type="compositionally biased region" description="Basic and acidic residues" evidence="1">
    <location>
        <begin position="727"/>
        <end position="742"/>
    </location>
</feature>
<feature type="compositionally biased region" description="Basic and acidic residues" evidence="1">
    <location>
        <begin position="701"/>
        <end position="711"/>
    </location>
</feature>
<dbReference type="Pfam" id="PF24054">
    <property type="entry name" value="DUF7357"/>
    <property type="match status" value="1"/>
</dbReference>
<feature type="compositionally biased region" description="Basic and acidic residues" evidence="1">
    <location>
        <begin position="872"/>
        <end position="885"/>
    </location>
</feature>
<feature type="compositionally biased region" description="Low complexity" evidence="1">
    <location>
        <begin position="470"/>
        <end position="483"/>
    </location>
</feature>
<feature type="compositionally biased region" description="Basic residues" evidence="1">
    <location>
        <begin position="626"/>
        <end position="641"/>
    </location>
</feature>
<feature type="compositionally biased region" description="Polar residues" evidence="1">
    <location>
        <begin position="537"/>
        <end position="550"/>
    </location>
</feature>
<comment type="caution">
    <text evidence="3">The sequence shown here is derived from an EMBL/GenBank/DDBJ whole genome shotgun (WGS) entry which is preliminary data.</text>
</comment>
<organism evidence="3 4">
    <name type="scientific">Xylaria grammica</name>
    <dbReference type="NCBI Taxonomy" id="363999"/>
    <lineage>
        <taxon>Eukaryota</taxon>
        <taxon>Fungi</taxon>
        <taxon>Dikarya</taxon>
        <taxon>Ascomycota</taxon>
        <taxon>Pezizomycotina</taxon>
        <taxon>Sordariomycetes</taxon>
        <taxon>Xylariomycetidae</taxon>
        <taxon>Xylariales</taxon>
        <taxon>Xylariaceae</taxon>
        <taxon>Xylaria</taxon>
    </lineage>
</organism>